<dbReference type="InterPro" id="IPR001310">
    <property type="entry name" value="Histidine_triad_HIT"/>
</dbReference>
<dbReference type="InterPro" id="IPR019808">
    <property type="entry name" value="Histidine_triad_CS"/>
</dbReference>
<evidence type="ECO:0000313" key="5">
    <source>
        <dbReference type="EMBL" id="MBO1248325.1"/>
    </source>
</evidence>
<evidence type="ECO:0000256" key="1">
    <source>
        <dbReference type="PIRSR" id="PIRSR601310-1"/>
    </source>
</evidence>
<dbReference type="RefSeq" id="WP_207573887.1">
    <property type="nucleotide sequence ID" value="NZ_JAFNME010000001.1"/>
</dbReference>
<name>A0A939K915_9BURK</name>
<dbReference type="PRINTS" id="PR00332">
    <property type="entry name" value="HISTRIAD"/>
</dbReference>
<evidence type="ECO:0000259" key="4">
    <source>
        <dbReference type="PROSITE" id="PS51084"/>
    </source>
</evidence>
<dbReference type="PROSITE" id="PS51084">
    <property type="entry name" value="HIT_2"/>
    <property type="match status" value="1"/>
</dbReference>
<keyword evidence="6" id="KW-1185">Reference proteome</keyword>
<dbReference type="SUPFAM" id="SSF54197">
    <property type="entry name" value="HIT-like"/>
    <property type="match status" value="1"/>
</dbReference>
<dbReference type="AlphaFoldDB" id="A0A939K915"/>
<dbReference type="PANTHER" id="PTHR46648">
    <property type="entry name" value="HIT FAMILY PROTEIN 1"/>
    <property type="match status" value="1"/>
</dbReference>
<reference evidence="5" key="1">
    <citation type="submission" date="2021-03" db="EMBL/GenBank/DDBJ databases">
        <title>Comamonas denitrificans.</title>
        <authorList>
            <person name="Finster K."/>
        </authorList>
    </citation>
    <scope>NUCLEOTIDE SEQUENCE</scope>
    <source>
        <strain evidence="5">MM2021_4</strain>
    </source>
</reference>
<feature type="short sequence motif" description="Histidine triad motif" evidence="2 3">
    <location>
        <begin position="106"/>
        <end position="110"/>
    </location>
</feature>
<proteinExistence type="predicted"/>
<dbReference type="PROSITE" id="PS00892">
    <property type="entry name" value="HIT_1"/>
    <property type="match status" value="1"/>
</dbReference>
<dbReference type="InterPro" id="IPR011146">
    <property type="entry name" value="HIT-like"/>
</dbReference>
<dbReference type="GO" id="GO:0009117">
    <property type="term" value="P:nucleotide metabolic process"/>
    <property type="evidence" value="ECO:0007669"/>
    <property type="project" value="TreeGrafter"/>
</dbReference>
<dbReference type="CDD" id="cd01277">
    <property type="entry name" value="HINT_subgroup"/>
    <property type="match status" value="1"/>
</dbReference>
<protein>
    <submittedName>
        <fullName evidence="5">HIT family protein</fullName>
    </submittedName>
</protein>
<dbReference type="Gene3D" id="3.30.428.10">
    <property type="entry name" value="HIT-like"/>
    <property type="match status" value="1"/>
</dbReference>
<evidence type="ECO:0000313" key="6">
    <source>
        <dbReference type="Proteomes" id="UP000664731"/>
    </source>
</evidence>
<organism evidence="5 6">
    <name type="scientific">Comamonas denitrificans</name>
    <dbReference type="NCBI Taxonomy" id="117506"/>
    <lineage>
        <taxon>Bacteria</taxon>
        <taxon>Pseudomonadati</taxon>
        <taxon>Pseudomonadota</taxon>
        <taxon>Betaproteobacteria</taxon>
        <taxon>Burkholderiales</taxon>
        <taxon>Comamonadaceae</taxon>
        <taxon>Comamonas</taxon>
    </lineage>
</organism>
<sequence length="145" mass="15796">MPMFVDTSPPGECIFCKLVAGTLPSAQVYEDELTLAFMDLGQVNPGHVLVASKRHAVTLLELTAEEAGAVMQTAQRMAHAIQSAFDPEGITVLQANGAAAEQTVRHFHLHVVPRYQNDGITLGWPRKEPGPAALHDYAERLRKVL</sequence>
<dbReference type="Proteomes" id="UP000664731">
    <property type="component" value="Unassembled WGS sequence"/>
</dbReference>
<evidence type="ECO:0000256" key="2">
    <source>
        <dbReference type="PIRSR" id="PIRSR601310-3"/>
    </source>
</evidence>
<evidence type="ECO:0000256" key="3">
    <source>
        <dbReference type="PROSITE-ProRule" id="PRU00464"/>
    </source>
</evidence>
<accession>A0A939K915</accession>
<feature type="domain" description="HIT" evidence="4">
    <location>
        <begin position="14"/>
        <end position="121"/>
    </location>
</feature>
<dbReference type="InterPro" id="IPR039384">
    <property type="entry name" value="HINT"/>
</dbReference>
<dbReference type="EMBL" id="JAFNME010000001">
    <property type="protein sequence ID" value="MBO1248325.1"/>
    <property type="molecule type" value="Genomic_DNA"/>
</dbReference>
<feature type="active site" description="Tele-AMP-histidine intermediate" evidence="1">
    <location>
        <position position="108"/>
    </location>
</feature>
<dbReference type="InterPro" id="IPR036265">
    <property type="entry name" value="HIT-like_sf"/>
</dbReference>
<gene>
    <name evidence="5" type="ORF">J1777_00485</name>
</gene>
<dbReference type="GO" id="GO:0003824">
    <property type="term" value="F:catalytic activity"/>
    <property type="evidence" value="ECO:0007669"/>
    <property type="project" value="InterPro"/>
</dbReference>
<dbReference type="Pfam" id="PF01230">
    <property type="entry name" value="HIT"/>
    <property type="match status" value="1"/>
</dbReference>
<dbReference type="PANTHER" id="PTHR46648:SF1">
    <property type="entry name" value="ADENOSINE 5'-MONOPHOSPHORAMIDASE HNT1"/>
    <property type="match status" value="1"/>
</dbReference>
<comment type="caution">
    <text evidence="5">The sequence shown here is derived from an EMBL/GenBank/DDBJ whole genome shotgun (WGS) entry which is preliminary data.</text>
</comment>